<feature type="region of interest" description="Disordered" evidence="4">
    <location>
        <begin position="70"/>
        <end position="104"/>
    </location>
</feature>
<evidence type="ECO:0000256" key="3">
    <source>
        <dbReference type="ARBA" id="ARBA00022787"/>
    </source>
</evidence>
<evidence type="ECO:0000313" key="6">
    <source>
        <dbReference type="Proteomes" id="UP001266305"/>
    </source>
</evidence>
<name>A0ABQ9TV24_SAGOE</name>
<sequence>MEGVKLTVNKGLSNHFQHWDLVPAPSVGKRICPGSSQSSLFSQVNHTVALSTIGESNYHFGVTYVGTKQLSPTEQTSPEPLLSASPHAEQCWGSDHNTPVTRQP</sequence>
<keyword evidence="3" id="KW-1000">Mitochondrion outer membrane</keyword>
<dbReference type="InterPro" id="IPR037930">
    <property type="entry name" value="Tom40"/>
</dbReference>
<evidence type="ECO:0000256" key="1">
    <source>
        <dbReference type="ARBA" id="ARBA00004294"/>
    </source>
</evidence>
<keyword evidence="3" id="KW-0496">Mitochondrion</keyword>
<keyword evidence="2" id="KW-0812">Transmembrane</keyword>
<organism evidence="5 6">
    <name type="scientific">Saguinus oedipus</name>
    <name type="common">Cotton-top tamarin</name>
    <name type="synonym">Oedipomidas oedipus</name>
    <dbReference type="NCBI Taxonomy" id="9490"/>
    <lineage>
        <taxon>Eukaryota</taxon>
        <taxon>Metazoa</taxon>
        <taxon>Chordata</taxon>
        <taxon>Craniata</taxon>
        <taxon>Vertebrata</taxon>
        <taxon>Euteleostomi</taxon>
        <taxon>Mammalia</taxon>
        <taxon>Eutheria</taxon>
        <taxon>Euarchontoglires</taxon>
        <taxon>Primates</taxon>
        <taxon>Haplorrhini</taxon>
        <taxon>Platyrrhini</taxon>
        <taxon>Cebidae</taxon>
        <taxon>Callitrichinae</taxon>
        <taxon>Saguinus</taxon>
    </lineage>
</organism>
<protein>
    <submittedName>
        <fullName evidence="5">Mitochondrial import receptor subunit TOM40</fullName>
    </submittedName>
</protein>
<keyword evidence="5" id="KW-0675">Receptor</keyword>
<gene>
    <name evidence="5" type="primary">TOMM40_1</name>
    <name evidence="5" type="ORF">P7K49_034559</name>
</gene>
<comment type="subcellular location">
    <subcellularLocation>
        <location evidence="1">Mitochondrion outer membrane</location>
    </subcellularLocation>
</comment>
<evidence type="ECO:0000256" key="2">
    <source>
        <dbReference type="ARBA" id="ARBA00022452"/>
    </source>
</evidence>
<dbReference type="Proteomes" id="UP001266305">
    <property type="component" value="Unassembled WGS sequence"/>
</dbReference>
<keyword evidence="6" id="KW-1185">Reference proteome</keyword>
<evidence type="ECO:0000313" key="5">
    <source>
        <dbReference type="EMBL" id="KAK2088652.1"/>
    </source>
</evidence>
<dbReference type="PANTHER" id="PTHR10802">
    <property type="entry name" value="MITOCHONDRIAL IMPORT RECEPTOR SUBUNIT TOM40"/>
    <property type="match status" value="1"/>
</dbReference>
<proteinExistence type="predicted"/>
<comment type="caution">
    <text evidence="5">The sequence shown here is derived from an EMBL/GenBank/DDBJ whole genome shotgun (WGS) entry which is preliminary data.</text>
</comment>
<keyword evidence="2" id="KW-0472">Membrane</keyword>
<keyword evidence="2" id="KW-1134">Transmembrane beta strand</keyword>
<reference evidence="5 6" key="1">
    <citation type="submission" date="2023-05" db="EMBL/GenBank/DDBJ databases">
        <title>B98-5 Cell Line De Novo Hybrid Assembly: An Optical Mapping Approach.</title>
        <authorList>
            <person name="Kananen K."/>
            <person name="Auerbach J.A."/>
            <person name="Kautto E."/>
            <person name="Blachly J.S."/>
        </authorList>
    </citation>
    <scope>NUCLEOTIDE SEQUENCE [LARGE SCALE GENOMIC DNA]</scope>
    <source>
        <strain evidence="5">B95-8</strain>
        <tissue evidence="5">Cell line</tissue>
    </source>
</reference>
<accession>A0ABQ9TV24</accession>
<dbReference type="EMBL" id="JASSZA010000019">
    <property type="protein sequence ID" value="KAK2088652.1"/>
    <property type="molecule type" value="Genomic_DNA"/>
</dbReference>
<feature type="compositionally biased region" description="Polar residues" evidence="4">
    <location>
        <begin position="95"/>
        <end position="104"/>
    </location>
</feature>
<evidence type="ECO:0000256" key="4">
    <source>
        <dbReference type="SAM" id="MobiDB-lite"/>
    </source>
</evidence>